<keyword evidence="2" id="KW-1185">Reference proteome</keyword>
<dbReference type="PANTHER" id="PTHR42866:SF1">
    <property type="entry name" value="SPORE COAT POLYSACCHARIDE BIOSYNTHESIS PROTEIN SPSF"/>
    <property type="match status" value="1"/>
</dbReference>
<dbReference type="EMBL" id="JACSQA010000002">
    <property type="protein sequence ID" value="MBD8025403.1"/>
    <property type="molecule type" value="Genomic_DNA"/>
</dbReference>
<dbReference type="SUPFAM" id="SSF53448">
    <property type="entry name" value="Nucleotide-diphospho-sugar transferases"/>
    <property type="match status" value="1"/>
</dbReference>
<protein>
    <submittedName>
        <fullName evidence="1">Glycosyltransferase family protein</fullName>
    </submittedName>
</protein>
<dbReference type="Proteomes" id="UP000640930">
    <property type="component" value="Unassembled WGS sequence"/>
</dbReference>
<dbReference type="InterPro" id="IPR029044">
    <property type="entry name" value="Nucleotide-diphossugar_trans"/>
</dbReference>
<evidence type="ECO:0000313" key="1">
    <source>
        <dbReference type="EMBL" id="MBD8025403.1"/>
    </source>
</evidence>
<dbReference type="RefSeq" id="WP_191705968.1">
    <property type="nucleotide sequence ID" value="NZ_JACSQA010000002.1"/>
</dbReference>
<dbReference type="Pfam" id="PF02348">
    <property type="entry name" value="CTP_transf_3"/>
    <property type="match status" value="1"/>
</dbReference>
<dbReference type="PANTHER" id="PTHR42866">
    <property type="entry name" value="3-DEOXY-MANNO-OCTULOSONATE CYTIDYLYLTRANSFERASE"/>
    <property type="match status" value="1"/>
</dbReference>
<accession>A0ABR8X7V6</accession>
<organism evidence="1 2">
    <name type="scientific">Ureibacillus galli</name>
    <dbReference type="NCBI Taxonomy" id="2762222"/>
    <lineage>
        <taxon>Bacteria</taxon>
        <taxon>Bacillati</taxon>
        <taxon>Bacillota</taxon>
        <taxon>Bacilli</taxon>
        <taxon>Bacillales</taxon>
        <taxon>Caryophanaceae</taxon>
        <taxon>Ureibacillus</taxon>
    </lineage>
</organism>
<proteinExistence type="predicted"/>
<name>A0ABR8X7V6_9BACL</name>
<dbReference type="CDD" id="cd02518">
    <property type="entry name" value="GT2_SpsF"/>
    <property type="match status" value="1"/>
</dbReference>
<gene>
    <name evidence="1" type="ORF">H9636_01915</name>
</gene>
<dbReference type="Gene3D" id="3.90.550.10">
    <property type="entry name" value="Spore Coat Polysaccharide Biosynthesis Protein SpsA, Chain A"/>
    <property type="match status" value="1"/>
</dbReference>
<evidence type="ECO:0000313" key="2">
    <source>
        <dbReference type="Proteomes" id="UP000640930"/>
    </source>
</evidence>
<dbReference type="InterPro" id="IPR003329">
    <property type="entry name" value="Cytidylyl_trans"/>
</dbReference>
<comment type="caution">
    <text evidence="1">The sequence shown here is derived from an EMBL/GenBank/DDBJ whole genome shotgun (WGS) entry which is preliminary data.</text>
</comment>
<sequence>MKIVAIIQARMGSTRLPGKILKEVNNRPLLSYQLERLNTSEYINQIVIATTIKKQDYIIEKFCNDKKIPVYRGSESDVLARYYEAALEFKADIIVRITSDCPIIDPKVVDRTIKYFVEHEYDYVSNTIDRTYPRGMDTEVFSFKALEKAHLESFLNRDREHVTAYFYSNPQKFKIGSVKNELNFCKYRWTVDTVEDFELIKLIIEKLYKENPHFTMNEAISLMEQNPNWYKINEHIEQKKI</sequence>
<reference evidence="1 2" key="1">
    <citation type="submission" date="2020-08" db="EMBL/GenBank/DDBJ databases">
        <title>A Genomic Blueprint of the Chicken Gut Microbiome.</title>
        <authorList>
            <person name="Gilroy R."/>
            <person name="Ravi A."/>
            <person name="Getino M."/>
            <person name="Pursley I."/>
            <person name="Horton D.L."/>
            <person name="Alikhan N.-F."/>
            <person name="Baker D."/>
            <person name="Gharbi K."/>
            <person name="Hall N."/>
            <person name="Watson M."/>
            <person name="Adriaenssens E.M."/>
            <person name="Foster-Nyarko E."/>
            <person name="Jarju S."/>
            <person name="Secka A."/>
            <person name="Antonio M."/>
            <person name="Oren A."/>
            <person name="Chaudhuri R."/>
            <person name="La Ragione R.M."/>
            <person name="Hildebrand F."/>
            <person name="Pallen M.J."/>
        </authorList>
    </citation>
    <scope>NUCLEOTIDE SEQUENCE [LARGE SCALE GENOMIC DNA]</scope>
    <source>
        <strain evidence="1 2">Re31</strain>
    </source>
</reference>